<organism evidence="1 2">
    <name type="scientific">Protopolystoma xenopodis</name>
    <dbReference type="NCBI Taxonomy" id="117903"/>
    <lineage>
        <taxon>Eukaryota</taxon>
        <taxon>Metazoa</taxon>
        <taxon>Spiralia</taxon>
        <taxon>Lophotrochozoa</taxon>
        <taxon>Platyhelminthes</taxon>
        <taxon>Monogenea</taxon>
        <taxon>Polyopisthocotylea</taxon>
        <taxon>Polystomatidea</taxon>
        <taxon>Polystomatidae</taxon>
        <taxon>Protopolystoma</taxon>
    </lineage>
</organism>
<gene>
    <name evidence="1" type="ORF">PXEA_LOCUS5370</name>
</gene>
<name>A0A448WHL0_9PLAT</name>
<keyword evidence="2" id="KW-1185">Reference proteome</keyword>
<sequence length="96" mass="10517">MTYEQAKTREMCQSIGGHWTGGQIITGPVSIYRRGGSVTGTLPGRARRNLCIAAAFTGFVVLPRVSNIPFGLFTESIRGANELIMHAQMKKRLQHA</sequence>
<proteinExistence type="predicted"/>
<accession>A0A448WHL0</accession>
<reference evidence="1" key="1">
    <citation type="submission" date="2018-11" db="EMBL/GenBank/DDBJ databases">
        <authorList>
            <consortium name="Pathogen Informatics"/>
        </authorList>
    </citation>
    <scope>NUCLEOTIDE SEQUENCE</scope>
</reference>
<comment type="caution">
    <text evidence="1">The sequence shown here is derived from an EMBL/GenBank/DDBJ whole genome shotgun (WGS) entry which is preliminary data.</text>
</comment>
<evidence type="ECO:0000313" key="2">
    <source>
        <dbReference type="Proteomes" id="UP000784294"/>
    </source>
</evidence>
<dbReference type="EMBL" id="CAAALY010013289">
    <property type="protein sequence ID" value="VEL11930.1"/>
    <property type="molecule type" value="Genomic_DNA"/>
</dbReference>
<protein>
    <submittedName>
        <fullName evidence="1">Uncharacterized protein</fullName>
    </submittedName>
</protein>
<dbReference type="Proteomes" id="UP000784294">
    <property type="component" value="Unassembled WGS sequence"/>
</dbReference>
<dbReference type="AlphaFoldDB" id="A0A448WHL0"/>
<evidence type="ECO:0000313" key="1">
    <source>
        <dbReference type="EMBL" id="VEL11930.1"/>
    </source>
</evidence>